<dbReference type="AlphaFoldDB" id="A0A1F6MNY7"/>
<dbReference type="SMART" id="SM00271">
    <property type="entry name" value="DnaJ"/>
    <property type="match status" value="1"/>
</dbReference>
<reference evidence="12 13" key="1">
    <citation type="journal article" date="2016" name="Nat. Commun.">
        <title>Thousands of microbial genomes shed light on interconnected biogeochemical processes in an aquifer system.</title>
        <authorList>
            <person name="Anantharaman K."/>
            <person name="Brown C.T."/>
            <person name="Hug L.A."/>
            <person name="Sharon I."/>
            <person name="Castelle C.J."/>
            <person name="Probst A.J."/>
            <person name="Thomas B.C."/>
            <person name="Singh A."/>
            <person name="Wilkins M.J."/>
            <person name="Karaoz U."/>
            <person name="Brodie E.L."/>
            <person name="Williams K.H."/>
            <person name="Hubbard S.S."/>
            <person name="Banfield J.F."/>
        </authorList>
    </citation>
    <scope>NUCLEOTIDE SEQUENCE [LARGE SCALE GENOMIC DNA]</scope>
</reference>
<evidence type="ECO:0000256" key="3">
    <source>
        <dbReference type="ARBA" id="ARBA00022771"/>
    </source>
</evidence>
<evidence type="ECO:0000256" key="8">
    <source>
        <dbReference type="HAMAP-Rule" id="MF_01152"/>
    </source>
</evidence>
<dbReference type="CDD" id="cd10747">
    <property type="entry name" value="DnaJ_C"/>
    <property type="match status" value="1"/>
</dbReference>
<evidence type="ECO:0000259" key="10">
    <source>
        <dbReference type="PROSITE" id="PS50076"/>
    </source>
</evidence>
<feature type="binding site" evidence="8">
    <location>
        <position position="165"/>
    </location>
    <ligand>
        <name>Zn(2+)</name>
        <dbReference type="ChEBI" id="CHEBI:29105"/>
        <label>1</label>
    </ligand>
</feature>
<dbReference type="STRING" id="1798683.A3C90_03510"/>
<evidence type="ECO:0000259" key="11">
    <source>
        <dbReference type="PROSITE" id="PS51188"/>
    </source>
</evidence>
<dbReference type="FunFam" id="2.10.230.10:FF:000002">
    <property type="entry name" value="Molecular chaperone DnaJ"/>
    <property type="match status" value="1"/>
</dbReference>
<keyword evidence="8" id="KW-0963">Cytoplasm</keyword>
<feature type="domain" description="CR-type" evidence="11">
    <location>
        <begin position="149"/>
        <end position="231"/>
    </location>
</feature>
<organism evidence="12 13">
    <name type="scientific">Candidatus Magasanikbacteria bacterium RIFCSPHIGHO2_02_FULL_51_14</name>
    <dbReference type="NCBI Taxonomy" id="1798683"/>
    <lineage>
        <taxon>Bacteria</taxon>
        <taxon>Candidatus Magasanikiibacteriota</taxon>
    </lineage>
</organism>
<dbReference type="Pfam" id="PF00684">
    <property type="entry name" value="DnaJ_CXXCXGXG"/>
    <property type="match status" value="1"/>
</dbReference>
<dbReference type="SUPFAM" id="SSF57938">
    <property type="entry name" value="DnaJ/Hsp40 cysteine-rich domain"/>
    <property type="match status" value="1"/>
</dbReference>
<comment type="caution">
    <text evidence="12">The sequence shown here is derived from an EMBL/GenBank/DDBJ whole genome shotgun (WGS) entry which is preliminary data.</text>
</comment>
<dbReference type="InterPro" id="IPR036869">
    <property type="entry name" value="J_dom_sf"/>
</dbReference>
<feature type="binding site" evidence="8">
    <location>
        <position position="162"/>
    </location>
    <ligand>
        <name>Zn(2+)</name>
        <dbReference type="ChEBI" id="CHEBI:29105"/>
        <label>1</label>
    </ligand>
</feature>
<dbReference type="GO" id="GO:0051082">
    <property type="term" value="F:unfolded protein binding"/>
    <property type="evidence" value="ECO:0007669"/>
    <property type="project" value="UniProtKB-UniRule"/>
</dbReference>
<dbReference type="GO" id="GO:0008270">
    <property type="term" value="F:zinc ion binding"/>
    <property type="evidence" value="ECO:0007669"/>
    <property type="project" value="UniProtKB-UniRule"/>
</dbReference>
<keyword evidence="1 8" id="KW-0479">Metal-binding</keyword>
<feature type="zinc finger region" description="CR-type" evidence="9">
    <location>
        <begin position="149"/>
        <end position="231"/>
    </location>
</feature>
<dbReference type="InterPro" id="IPR012724">
    <property type="entry name" value="DnaJ"/>
</dbReference>
<dbReference type="Gene3D" id="1.10.287.110">
    <property type="entry name" value="DnaJ domain"/>
    <property type="match status" value="1"/>
</dbReference>
<dbReference type="SUPFAM" id="SSF46565">
    <property type="entry name" value="Chaperone J-domain"/>
    <property type="match status" value="1"/>
</dbReference>
<dbReference type="PANTHER" id="PTHR43096">
    <property type="entry name" value="DNAJ HOMOLOG 1, MITOCHONDRIAL-RELATED"/>
    <property type="match status" value="1"/>
</dbReference>
<dbReference type="GO" id="GO:0031072">
    <property type="term" value="F:heat shock protein binding"/>
    <property type="evidence" value="ECO:0007669"/>
    <property type="project" value="InterPro"/>
</dbReference>
<evidence type="ECO:0000313" key="12">
    <source>
        <dbReference type="EMBL" id="OGH73369.1"/>
    </source>
</evidence>
<comment type="subcellular location">
    <subcellularLocation>
        <location evidence="8">Cytoplasm</location>
    </subcellularLocation>
</comment>
<dbReference type="CDD" id="cd10719">
    <property type="entry name" value="DnaJ_zf"/>
    <property type="match status" value="1"/>
</dbReference>
<feature type="binding site" evidence="8">
    <location>
        <position position="219"/>
    </location>
    <ligand>
        <name>Zn(2+)</name>
        <dbReference type="ChEBI" id="CHEBI:29105"/>
        <label>1</label>
    </ligand>
</feature>
<evidence type="ECO:0000256" key="7">
    <source>
        <dbReference type="ARBA" id="ARBA00067609"/>
    </source>
</evidence>
<sequence length="370" mass="40106">MSKDYYKILGVEKNASEDEIKKAFRKLAHQYHPDKKGGDEAKFKEVNEAYQVVGNAEKRKQYDQYGSTFDQMGGFGGGATWEDFMRAARGGQGGAGGFNVNFGGADLGDIFGDLFGGFGFSGRRGGRSRSRGNDIQIDVRLTFQEAVFGVEKEIRLTKQNACDVCGGTGAEPGSAMETRSTCGGRGQVQQVQRTILGAMQTVTTCQQCMGQGQTPKKRCKHCGGEGAVRSESVYKVKIPAGIDDGQSIRLHGKGEYGGAGGEAGDLYVAAHVQPDDRFVRDGYDIHTETRVSYPQAVLGDTIEIDTIDGKKKLVIPPGTESHQQIRLKGHGVPSVRGSGRGDQYVRVIVDVPRKISRKAKNLLQDLQKEL</sequence>
<comment type="subunit">
    <text evidence="8">Homodimer.</text>
</comment>
<dbReference type="PANTHER" id="PTHR43096:SF52">
    <property type="entry name" value="DNAJ HOMOLOG 1, MITOCHONDRIAL-RELATED"/>
    <property type="match status" value="1"/>
</dbReference>
<dbReference type="Gene3D" id="2.10.230.10">
    <property type="entry name" value="Heat shock protein DnaJ, cysteine-rich domain"/>
    <property type="match status" value="1"/>
</dbReference>
<keyword evidence="3 8" id="KW-0863">Zinc-finger</keyword>
<dbReference type="Pfam" id="PF01556">
    <property type="entry name" value="DnaJ_C"/>
    <property type="match status" value="1"/>
</dbReference>
<comment type="similarity">
    <text evidence="6 8">Belongs to the DnaJ family.</text>
</comment>
<dbReference type="InterPro" id="IPR008971">
    <property type="entry name" value="HSP40/DnaJ_pept-bd"/>
</dbReference>
<keyword evidence="5 8" id="KW-0143">Chaperone</keyword>
<comment type="domain">
    <text evidence="8">The J domain is necessary and sufficient to stimulate DnaK ATPase activity. Zinc center 1 plays an important role in the autonomous, DnaK-independent chaperone activity of DnaJ. Zinc center 2 is essential for interaction with DnaK and for DnaJ activity.</text>
</comment>
<dbReference type="NCBIfam" id="NF008035">
    <property type="entry name" value="PRK10767.1"/>
    <property type="match status" value="1"/>
</dbReference>
<dbReference type="Gene3D" id="2.60.260.20">
    <property type="entry name" value="Urease metallochaperone UreE, N-terminal domain"/>
    <property type="match status" value="2"/>
</dbReference>
<evidence type="ECO:0000256" key="4">
    <source>
        <dbReference type="ARBA" id="ARBA00022833"/>
    </source>
</evidence>
<comment type="function">
    <text evidence="8">Participates actively in the response to hyperosmotic and heat shock by preventing the aggregation of stress-denatured proteins and by disaggregating proteins, also in an autonomous, DnaK-independent fashion. Unfolded proteins bind initially to DnaJ; upon interaction with the DnaJ-bound protein, DnaK hydrolyzes its bound ATP, resulting in the formation of a stable complex. GrpE releases ADP from DnaK; ATP binding to DnaK triggers the release of the substrate protein, thus completing the reaction cycle. Several rounds of ATP-dependent interactions between DnaJ, DnaK and GrpE are required for fully efficient folding. Also involved, together with DnaK and GrpE, in the DNA replication of plasmids through activation of initiation proteins.</text>
</comment>
<keyword evidence="4 8" id="KW-0862">Zinc</keyword>
<dbReference type="PROSITE" id="PS50076">
    <property type="entry name" value="DNAJ_2"/>
    <property type="match status" value="1"/>
</dbReference>
<proteinExistence type="inferred from homology"/>
<keyword evidence="2 8" id="KW-0677">Repeat</keyword>
<dbReference type="SUPFAM" id="SSF49493">
    <property type="entry name" value="HSP40/DnaJ peptide-binding domain"/>
    <property type="match status" value="2"/>
</dbReference>
<accession>A0A1F6MNY7</accession>
<dbReference type="Proteomes" id="UP000177457">
    <property type="component" value="Unassembled WGS sequence"/>
</dbReference>
<dbReference type="GO" id="GO:0042026">
    <property type="term" value="P:protein refolding"/>
    <property type="evidence" value="ECO:0007669"/>
    <property type="project" value="TreeGrafter"/>
</dbReference>
<dbReference type="GO" id="GO:0005524">
    <property type="term" value="F:ATP binding"/>
    <property type="evidence" value="ECO:0007669"/>
    <property type="project" value="InterPro"/>
</dbReference>
<feature type="domain" description="J" evidence="10">
    <location>
        <begin position="4"/>
        <end position="66"/>
    </location>
</feature>
<gene>
    <name evidence="8" type="primary">dnaJ</name>
    <name evidence="12" type="ORF">A3C90_03510</name>
</gene>
<dbReference type="GO" id="GO:0009408">
    <property type="term" value="P:response to heat"/>
    <property type="evidence" value="ECO:0007669"/>
    <property type="project" value="InterPro"/>
</dbReference>
<dbReference type="InterPro" id="IPR001623">
    <property type="entry name" value="DnaJ_domain"/>
</dbReference>
<dbReference type="InterPro" id="IPR036410">
    <property type="entry name" value="HSP_DnaJ_Cys-rich_dom_sf"/>
</dbReference>
<evidence type="ECO:0000256" key="1">
    <source>
        <dbReference type="ARBA" id="ARBA00022723"/>
    </source>
</evidence>
<dbReference type="EMBL" id="MFQE01000029">
    <property type="protein sequence ID" value="OGH73369.1"/>
    <property type="molecule type" value="Genomic_DNA"/>
</dbReference>
<comment type="caution">
    <text evidence="8">Lacks conserved residue(s) required for the propagation of feature annotation.</text>
</comment>
<dbReference type="InterPro" id="IPR001305">
    <property type="entry name" value="HSP_DnaJ_Cys-rich_dom"/>
</dbReference>
<dbReference type="HAMAP" id="MF_01152">
    <property type="entry name" value="DnaJ"/>
    <property type="match status" value="1"/>
</dbReference>
<keyword evidence="8" id="KW-0346">Stress response</keyword>
<protein>
    <recommendedName>
        <fullName evidence="7 8">Chaperone protein DnaJ</fullName>
    </recommendedName>
</protein>
<keyword evidence="8" id="KW-0235">DNA replication</keyword>
<evidence type="ECO:0000256" key="5">
    <source>
        <dbReference type="ARBA" id="ARBA00023186"/>
    </source>
</evidence>
<feature type="binding site" evidence="8">
    <location>
        <position position="222"/>
    </location>
    <ligand>
        <name>Zn(2+)</name>
        <dbReference type="ChEBI" id="CHEBI:29105"/>
        <label>1</label>
    </ligand>
</feature>
<evidence type="ECO:0000313" key="13">
    <source>
        <dbReference type="Proteomes" id="UP000177457"/>
    </source>
</evidence>
<dbReference type="FunFam" id="2.60.260.20:FF:000005">
    <property type="entry name" value="Chaperone protein dnaJ 1, mitochondrial"/>
    <property type="match status" value="1"/>
</dbReference>
<dbReference type="NCBIfam" id="TIGR02349">
    <property type="entry name" value="DnaJ_bact"/>
    <property type="match status" value="1"/>
</dbReference>
<dbReference type="GO" id="GO:0006260">
    <property type="term" value="P:DNA replication"/>
    <property type="evidence" value="ECO:0007669"/>
    <property type="project" value="UniProtKB-KW"/>
</dbReference>
<comment type="cofactor">
    <cofactor evidence="8">
        <name>Zn(2+)</name>
        <dbReference type="ChEBI" id="CHEBI:29105"/>
    </cofactor>
    <text evidence="8">Binds 2 Zn(2+) ions per monomer.</text>
</comment>
<evidence type="ECO:0000256" key="6">
    <source>
        <dbReference type="ARBA" id="ARBA00061004"/>
    </source>
</evidence>
<dbReference type="PRINTS" id="PR00625">
    <property type="entry name" value="JDOMAIN"/>
</dbReference>
<dbReference type="PROSITE" id="PS51188">
    <property type="entry name" value="ZF_CR"/>
    <property type="match status" value="1"/>
</dbReference>
<evidence type="ECO:0000256" key="9">
    <source>
        <dbReference type="PROSITE-ProRule" id="PRU00546"/>
    </source>
</evidence>
<dbReference type="CDD" id="cd06257">
    <property type="entry name" value="DnaJ"/>
    <property type="match status" value="1"/>
</dbReference>
<evidence type="ECO:0000256" key="2">
    <source>
        <dbReference type="ARBA" id="ARBA00022737"/>
    </source>
</evidence>
<dbReference type="Pfam" id="PF00226">
    <property type="entry name" value="DnaJ"/>
    <property type="match status" value="1"/>
</dbReference>
<name>A0A1F6MNY7_9BACT</name>
<dbReference type="GO" id="GO:0005737">
    <property type="term" value="C:cytoplasm"/>
    <property type="evidence" value="ECO:0007669"/>
    <property type="project" value="UniProtKB-SubCell"/>
</dbReference>
<dbReference type="InterPro" id="IPR002939">
    <property type="entry name" value="DnaJ_C"/>
</dbReference>